<protein>
    <submittedName>
        <fullName evidence="2">Uncharacterized protein</fullName>
    </submittedName>
</protein>
<comment type="caution">
    <text evidence="2">The sequence shown here is derived from an EMBL/GenBank/DDBJ whole genome shotgun (WGS) entry which is preliminary data.</text>
</comment>
<gene>
    <name evidence="2" type="ORF">FA13DRAFT_166394</name>
</gene>
<dbReference type="AlphaFoldDB" id="A0A4Y7SIR1"/>
<evidence type="ECO:0000256" key="1">
    <source>
        <dbReference type="SAM" id="MobiDB-lite"/>
    </source>
</evidence>
<reference evidence="2 3" key="1">
    <citation type="journal article" date="2019" name="Nat. Ecol. Evol.">
        <title>Megaphylogeny resolves global patterns of mushroom evolution.</title>
        <authorList>
            <person name="Varga T."/>
            <person name="Krizsan K."/>
            <person name="Foldi C."/>
            <person name="Dima B."/>
            <person name="Sanchez-Garcia M."/>
            <person name="Sanchez-Ramirez S."/>
            <person name="Szollosi G.J."/>
            <person name="Szarkandi J.G."/>
            <person name="Papp V."/>
            <person name="Albert L."/>
            <person name="Andreopoulos W."/>
            <person name="Angelini C."/>
            <person name="Antonin V."/>
            <person name="Barry K.W."/>
            <person name="Bougher N.L."/>
            <person name="Buchanan P."/>
            <person name="Buyck B."/>
            <person name="Bense V."/>
            <person name="Catcheside P."/>
            <person name="Chovatia M."/>
            <person name="Cooper J."/>
            <person name="Damon W."/>
            <person name="Desjardin D."/>
            <person name="Finy P."/>
            <person name="Geml J."/>
            <person name="Haridas S."/>
            <person name="Hughes K."/>
            <person name="Justo A."/>
            <person name="Karasinski D."/>
            <person name="Kautmanova I."/>
            <person name="Kiss B."/>
            <person name="Kocsube S."/>
            <person name="Kotiranta H."/>
            <person name="LaButti K.M."/>
            <person name="Lechner B.E."/>
            <person name="Liimatainen K."/>
            <person name="Lipzen A."/>
            <person name="Lukacs Z."/>
            <person name="Mihaltcheva S."/>
            <person name="Morgado L.N."/>
            <person name="Niskanen T."/>
            <person name="Noordeloos M.E."/>
            <person name="Ohm R.A."/>
            <person name="Ortiz-Santana B."/>
            <person name="Ovrebo C."/>
            <person name="Racz N."/>
            <person name="Riley R."/>
            <person name="Savchenko A."/>
            <person name="Shiryaev A."/>
            <person name="Soop K."/>
            <person name="Spirin V."/>
            <person name="Szebenyi C."/>
            <person name="Tomsovsky M."/>
            <person name="Tulloss R.E."/>
            <person name="Uehling J."/>
            <person name="Grigoriev I.V."/>
            <person name="Vagvolgyi C."/>
            <person name="Papp T."/>
            <person name="Martin F.M."/>
            <person name="Miettinen O."/>
            <person name="Hibbett D.S."/>
            <person name="Nagy L.G."/>
        </authorList>
    </citation>
    <scope>NUCLEOTIDE SEQUENCE [LARGE SCALE GENOMIC DNA]</scope>
    <source>
        <strain evidence="2 3">FP101781</strain>
    </source>
</reference>
<evidence type="ECO:0000313" key="2">
    <source>
        <dbReference type="EMBL" id="TEB21109.1"/>
    </source>
</evidence>
<sequence length="176" mass="19113">MQLGCAEGDVDSALSLSARFMSFKRRRNEKKERLRAPAQKEDEARGRKPSKRFTSRVLYIHPVISGQSRTAFVFRPLHGSNAVHYAVIGKAGLNFGGRRAIATGGSPGRSLDVTPSPVHALTCTPLRSSFGGGEVEFEILSVHSYTVGSRMMVGTRQPSAMGAKFNSGSCRQLQMV</sequence>
<evidence type="ECO:0000313" key="3">
    <source>
        <dbReference type="Proteomes" id="UP000298030"/>
    </source>
</evidence>
<feature type="region of interest" description="Disordered" evidence="1">
    <location>
        <begin position="26"/>
        <end position="49"/>
    </location>
</feature>
<dbReference type="EMBL" id="QPFP01000121">
    <property type="protein sequence ID" value="TEB21109.1"/>
    <property type="molecule type" value="Genomic_DNA"/>
</dbReference>
<feature type="compositionally biased region" description="Basic and acidic residues" evidence="1">
    <location>
        <begin position="29"/>
        <end position="46"/>
    </location>
</feature>
<proteinExistence type="predicted"/>
<name>A0A4Y7SIR1_COPMI</name>
<keyword evidence="3" id="KW-1185">Reference proteome</keyword>
<accession>A0A4Y7SIR1</accession>
<organism evidence="2 3">
    <name type="scientific">Coprinellus micaceus</name>
    <name type="common">Glistening ink-cap mushroom</name>
    <name type="synonym">Coprinus micaceus</name>
    <dbReference type="NCBI Taxonomy" id="71717"/>
    <lineage>
        <taxon>Eukaryota</taxon>
        <taxon>Fungi</taxon>
        <taxon>Dikarya</taxon>
        <taxon>Basidiomycota</taxon>
        <taxon>Agaricomycotina</taxon>
        <taxon>Agaricomycetes</taxon>
        <taxon>Agaricomycetidae</taxon>
        <taxon>Agaricales</taxon>
        <taxon>Agaricineae</taxon>
        <taxon>Psathyrellaceae</taxon>
        <taxon>Coprinellus</taxon>
    </lineage>
</organism>
<dbReference type="Proteomes" id="UP000298030">
    <property type="component" value="Unassembled WGS sequence"/>
</dbReference>